<proteinExistence type="predicted"/>
<dbReference type="PANTHER" id="PTHR36221:SF1">
    <property type="entry name" value="DUF742 DOMAIN-CONTAINING PROTEIN"/>
    <property type="match status" value="1"/>
</dbReference>
<dbReference type="AlphaFoldDB" id="A0A0N0GW50"/>
<comment type="caution">
    <text evidence="2">The sequence shown here is derived from an EMBL/GenBank/DDBJ whole genome shotgun (WGS) entry which is preliminary data.</text>
</comment>
<dbReference type="EMBL" id="LGKG01000174">
    <property type="protein sequence ID" value="KPC59772.1"/>
    <property type="molecule type" value="Genomic_DNA"/>
</dbReference>
<evidence type="ECO:0000313" key="2">
    <source>
        <dbReference type="EMBL" id="KPC59772.1"/>
    </source>
</evidence>
<protein>
    <recommendedName>
        <fullName evidence="4">Multi-component regulatory system-11</fullName>
    </recommendedName>
</protein>
<sequence length="138" mass="14473">MTDSTPHWYDDEAGPMVRLYAMTAGRARPSSEAFELMAVVRAESRPDGDAGDGPDGDGPDGDGPALSPEQRTILALCGDRPRPVADIASDSGLPLGVVRVLLSDLLAAGLIQVNRPVPPAQLPDAHILKEVIDGLRAL</sequence>
<dbReference type="InterPro" id="IPR007995">
    <property type="entry name" value="DUF742"/>
</dbReference>
<dbReference type="Proteomes" id="UP000037982">
    <property type="component" value="Unassembled WGS sequence"/>
</dbReference>
<gene>
    <name evidence="2" type="ORF">ADL29_33565</name>
</gene>
<name>A0A0N0GW50_9ACTN</name>
<dbReference type="Pfam" id="PF05331">
    <property type="entry name" value="DUF742"/>
    <property type="match status" value="1"/>
</dbReference>
<organism evidence="2 3">
    <name type="scientific">Streptomyces chattanoogensis</name>
    <dbReference type="NCBI Taxonomy" id="66876"/>
    <lineage>
        <taxon>Bacteria</taxon>
        <taxon>Bacillati</taxon>
        <taxon>Actinomycetota</taxon>
        <taxon>Actinomycetes</taxon>
        <taxon>Kitasatosporales</taxon>
        <taxon>Streptomycetaceae</taxon>
        <taxon>Streptomyces</taxon>
    </lineage>
</organism>
<evidence type="ECO:0008006" key="4">
    <source>
        <dbReference type="Google" id="ProtNLM"/>
    </source>
</evidence>
<dbReference type="PATRIC" id="fig|66876.3.peg.7392"/>
<reference evidence="3" key="1">
    <citation type="submission" date="2015-07" db="EMBL/GenBank/DDBJ databases">
        <authorList>
            <person name="Ju K.-S."/>
            <person name="Doroghazi J.R."/>
            <person name="Metcalf W.W."/>
        </authorList>
    </citation>
    <scope>NUCLEOTIDE SEQUENCE [LARGE SCALE GENOMIC DNA]</scope>
    <source>
        <strain evidence="3">NRRL ISP-5002</strain>
    </source>
</reference>
<keyword evidence="3" id="KW-1185">Reference proteome</keyword>
<feature type="region of interest" description="Disordered" evidence="1">
    <location>
        <begin position="41"/>
        <end position="69"/>
    </location>
</feature>
<accession>A0A0N0GW50</accession>
<evidence type="ECO:0000256" key="1">
    <source>
        <dbReference type="SAM" id="MobiDB-lite"/>
    </source>
</evidence>
<dbReference type="Gene3D" id="1.10.10.10">
    <property type="entry name" value="Winged helix-like DNA-binding domain superfamily/Winged helix DNA-binding domain"/>
    <property type="match status" value="1"/>
</dbReference>
<evidence type="ECO:0000313" key="3">
    <source>
        <dbReference type="Proteomes" id="UP000037982"/>
    </source>
</evidence>
<dbReference type="RefSeq" id="WP_053927289.1">
    <property type="nucleotide sequence ID" value="NZ_LGKG01000174.1"/>
</dbReference>
<feature type="compositionally biased region" description="Acidic residues" evidence="1">
    <location>
        <begin position="49"/>
        <end position="60"/>
    </location>
</feature>
<dbReference type="PANTHER" id="PTHR36221">
    <property type="entry name" value="DUF742 DOMAIN-CONTAINING PROTEIN"/>
    <property type="match status" value="1"/>
</dbReference>
<dbReference type="InterPro" id="IPR036388">
    <property type="entry name" value="WH-like_DNA-bd_sf"/>
</dbReference>